<dbReference type="AlphaFoldDB" id="A0A023D2B2"/>
<evidence type="ECO:0000313" key="2">
    <source>
        <dbReference type="EMBL" id="GAJ27956.1"/>
    </source>
</evidence>
<organism evidence="2 3">
    <name type="scientific">Acidomonas methanolica NBRC 104435</name>
    <dbReference type="NCBI Taxonomy" id="1231351"/>
    <lineage>
        <taxon>Bacteria</taxon>
        <taxon>Pseudomonadati</taxon>
        <taxon>Pseudomonadota</taxon>
        <taxon>Alphaproteobacteria</taxon>
        <taxon>Acetobacterales</taxon>
        <taxon>Acetobacteraceae</taxon>
        <taxon>Acidomonas</taxon>
    </lineage>
</organism>
<accession>A0A023D2B2</accession>
<keyword evidence="3" id="KW-1185">Reference proteome</keyword>
<feature type="domain" description="Methyltransferase type 11" evidence="1">
    <location>
        <begin position="65"/>
        <end position="149"/>
    </location>
</feature>
<dbReference type="Proteomes" id="UP000019760">
    <property type="component" value="Unassembled WGS sequence"/>
</dbReference>
<sequence>MSDTSPDDLQGFHPRAFARANEEPDALFYARTADFSHMDVGARAAVTALYQTALPASGAVCDLMCGTASHFPPGVSHAAVTGIDVSLRAMEANPALTERVVQDLNANPALPFPDDSLDAVTLCDGLAYLTRPVEVLREVARVLRPGAPLLLSFSDNVHPAKAVALWQALDPADRVRLTSVLLARAGFGEMDSGDVVPPEDLPAWTDAVHAIIARKPLQA</sequence>
<dbReference type="RefSeq" id="WP_042055974.1">
    <property type="nucleotide sequence ID" value="NZ_BAND01000011.1"/>
</dbReference>
<dbReference type="InterPro" id="IPR013216">
    <property type="entry name" value="Methyltransf_11"/>
</dbReference>
<dbReference type="OrthoDB" id="939937at2"/>
<reference evidence="2 3" key="2">
    <citation type="journal article" date="2014" name="FEMS Microbiol. Lett.">
        <title>Draft genomic DNA sequence of the facultatively methylotrophic bacterium Acidomonas methanolica type strain MB58.</title>
        <authorList>
            <person name="Higashiura N."/>
            <person name="Hadano H."/>
            <person name="Hirakawa H."/>
            <person name="Matsutani M."/>
            <person name="Takabe S."/>
            <person name="Matsushita K."/>
            <person name="Azuma Y."/>
        </authorList>
    </citation>
    <scope>NUCLEOTIDE SEQUENCE [LARGE SCALE GENOMIC DNA]</scope>
    <source>
        <strain evidence="2 3">MB58</strain>
    </source>
</reference>
<protein>
    <recommendedName>
        <fullName evidence="1">Methyltransferase type 11 domain-containing protein</fullName>
    </recommendedName>
</protein>
<dbReference type="PANTHER" id="PTHR43036">
    <property type="entry name" value="OSJNBB0011N17.9 PROTEIN"/>
    <property type="match status" value="1"/>
</dbReference>
<evidence type="ECO:0000313" key="3">
    <source>
        <dbReference type="Proteomes" id="UP000019760"/>
    </source>
</evidence>
<dbReference type="Pfam" id="PF08241">
    <property type="entry name" value="Methyltransf_11"/>
    <property type="match status" value="1"/>
</dbReference>
<dbReference type="InterPro" id="IPR029063">
    <property type="entry name" value="SAM-dependent_MTases_sf"/>
</dbReference>
<proteinExistence type="predicted"/>
<dbReference type="EMBL" id="BAND01000011">
    <property type="protein sequence ID" value="GAJ27956.1"/>
    <property type="molecule type" value="Genomic_DNA"/>
</dbReference>
<dbReference type="GO" id="GO:0008757">
    <property type="term" value="F:S-adenosylmethionine-dependent methyltransferase activity"/>
    <property type="evidence" value="ECO:0007669"/>
    <property type="project" value="InterPro"/>
</dbReference>
<comment type="caution">
    <text evidence="2">The sequence shown here is derived from an EMBL/GenBank/DDBJ whole genome shotgun (WGS) entry which is preliminary data.</text>
</comment>
<reference evidence="3" key="1">
    <citation type="journal article" date="2014" name="FEMS Microbiol. Lett.">
        <title>Draft Genomic DNA Sequence of the Facultatively Methylotrophic Bacterium Acidomonas methanolica type strain MB58.</title>
        <authorList>
            <person name="Higashiura N."/>
            <person name="Hadano H."/>
            <person name="Hirakawa H."/>
            <person name="Matsutani M."/>
            <person name="Takabe S."/>
            <person name="Matsushita K."/>
            <person name="Azuma Y."/>
        </authorList>
    </citation>
    <scope>NUCLEOTIDE SEQUENCE [LARGE SCALE GENOMIC DNA]</scope>
    <source>
        <strain evidence="3">MB58</strain>
    </source>
</reference>
<dbReference type="Gene3D" id="3.40.50.150">
    <property type="entry name" value="Vaccinia Virus protein VP39"/>
    <property type="match status" value="1"/>
</dbReference>
<evidence type="ECO:0000259" key="1">
    <source>
        <dbReference type="Pfam" id="PF08241"/>
    </source>
</evidence>
<name>A0A023D2B2_ACIMT</name>
<gene>
    <name evidence="2" type="ORF">Amme_011_056</name>
</gene>
<dbReference type="PANTHER" id="PTHR43036:SF2">
    <property type="entry name" value="OS04G0481300 PROTEIN"/>
    <property type="match status" value="1"/>
</dbReference>
<dbReference type="SUPFAM" id="SSF53335">
    <property type="entry name" value="S-adenosyl-L-methionine-dependent methyltransferases"/>
    <property type="match status" value="1"/>
</dbReference>